<reference evidence="3" key="1">
    <citation type="journal article" date="2023" name="Mol. Phylogenet. Evol.">
        <title>Genome-scale phylogeny and comparative genomics of the fungal order Sordariales.</title>
        <authorList>
            <person name="Hensen N."/>
            <person name="Bonometti L."/>
            <person name="Westerberg I."/>
            <person name="Brannstrom I.O."/>
            <person name="Guillou S."/>
            <person name="Cros-Aarteil S."/>
            <person name="Calhoun S."/>
            <person name="Haridas S."/>
            <person name="Kuo A."/>
            <person name="Mondo S."/>
            <person name="Pangilinan J."/>
            <person name="Riley R."/>
            <person name="LaButti K."/>
            <person name="Andreopoulos B."/>
            <person name="Lipzen A."/>
            <person name="Chen C."/>
            <person name="Yan M."/>
            <person name="Daum C."/>
            <person name="Ng V."/>
            <person name="Clum A."/>
            <person name="Steindorff A."/>
            <person name="Ohm R.A."/>
            <person name="Martin F."/>
            <person name="Silar P."/>
            <person name="Natvig D.O."/>
            <person name="Lalanne C."/>
            <person name="Gautier V."/>
            <person name="Ament-Velasquez S.L."/>
            <person name="Kruys A."/>
            <person name="Hutchinson M.I."/>
            <person name="Powell A.J."/>
            <person name="Barry K."/>
            <person name="Miller A.N."/>
            <person name="Grigoriev I.V."/>
            <person name="Debuchy R."/>
            <person name="Gladieux P."/>
            <person name="Hiltunen Thoren M."/>
            <person name="Johannesson H."/>
        </authorList>
    </citation>
    <scope>NUCLEOTIDE SEQUENCE</scope>
    <source>
        <strain evidence="3">PSN309</strain>
    </source>
</reference>
<dbReference type="GO" id="GO:0016740">
    <property type="term" value="F:transferase activity"/>
    <property type="evidence" value="ECO:0007669"/>
    <property type="project" value="UniProtKB-KW"/>
</dbReference>
<dbReference type="EMBL" id="MU864368">
    <property type="protein sequence ID" value="KAK4190136.1"/>
    <property type="molecule type" value="Genomic_DNA"/>
</dbReference>
<evidence type="ECO:0000256" key="1">
    <source>
        <dbReference type="ARBA" id="ARBA00022679"/>
    </source>
</evidence>
<dbReference type="InterPro" id="IPR054710">
    <property type="entry name" value="Tri101-like_N"/>
</dbReference>
<dbReference type="PANTHER" id="PTHR31896:SF13">
    <property type="entry name" value="TRICHOTHECENE 3-O-ACETYLTRANSFERASE"/>
    <property type="match status" value="1"/>
</dbReference>
<proteinExistence type="predicted"/>
<dbReference type="InterPro" id="IPR023213">
    <property type="entry name" value="CAT-like_dom_sf"/>
</dbReference>
<dbReference type="Gene3D" id="3.30.559.10">
    <property type="entry name" value="Chloramphenicol acetyltransferase-like domain"/>
    <property type="match status" value="2"/>
</dbReference>
<dbReference type="AlphaFoldDB" id="A0AAN6WY79"/>
<keyword evidence="1" id="KW-0808">Transferase</keyword>
<comment type="caution">
    <text evidence="3">The sequence shown here is derived from an EMBL/GenBank/DDBJ whole genome shotgun (WGS) entry which is preliminary data.</text>
</comment>
<keyword evidence="4" id="KW-1185">Reference proteome</keyword>
<dbReference type="InterPro" id="IPR051283">
    <property type="entry name" value="Sec_Metabolite_Acyltrans"/>
</dbReference>
<name>A0AAN6WY79_9PEZI</name>
<dbReference type="Proteomes" id="UP001302126">
    <property type="component" value="Unassembled WGS sequence"/>
</dbReference>
<evidence type="ECO:0000313" key="3">
    <source>
        <dbReference type="EMBL" id="KAK4190136.1"/>
    </source>
</evidence>
<feature type="domain" description="Trichothecene 3-O-acetyltransferase-like N-terminal" evidence="2">
    <location>
        <begin position="36"/>
        <end position="192"/>
    </location>
</feature>
<evidence type="ECO:0000313" key="4">
    <source>
        <dbReference type="Proteomes" id="UP001302126"/>
    </source>
</evidence>
<accession>A0AAN6WY79</accession>
<gene>
    <name evidence="3" type="ORF">QBC35DRAFT_93463</name>
</gene>
<evidence type="ECO:0000259" key="2">
    <source>
        <dbReference type="Pfam" id="PF22664"/>
    </source>
</evidence>
<sequence length="489" mass="55527">MTKQDVFHIQPLNWESDPEEERFPLRTLDYVSPPTYNNYALFFRLNDEDKPTAVTALREGLARLFTQARHLVGNIEPAPEEDPFTYHFVRRKGDTVPFHVQWLEEDPEAPSMDEIAQKHFTSLSLGSDLKKWSVPSMTYGEKPEAYPDAKPRTSSFKVNFVRGGMVLHTHHHHYANDVMGWAGYVRQLAENCVAILRPDSPPPALNWDVAQCLVSHRLTGKKTPFSQKLDGPPNPDRHPQHTKGISLLFHLPKSKAAALKNLASPAEGWISTYDAFSAFFFRTVTRLRAPYFPDLYPSPSSPVFWAEGVDIRRRLPSQLHERSQGNGMTAVMSSMAPGVTQPTLAEIVSEWPLPRLAQYVRQMTSLFSEGYLQAVLDQIESIKDKTSLALRTDSFPPASVAMTDHREAKMGGVDFGFGKAICYRHLLDRVTNGVVVVYPPNDYGKEKGDEEGVELEVFYEERFMRELVEDEEFGRYFEFRGVDAVDVTE</sequence>
<dbReference type="PANTHER" id="PTHR31896">
    <property type="entry name" value="FAMILY REGULATORY PROTEIN, PUTATIVE (AFU_ORTHOLOGUE AFUA_3G14730)-RELATED"/>
    <property type="match status" value="1"/>
</dbReference>
<dbReference type="Pfam" id="PF22664">
    <property type="entry name" value="TRI-like_N"/>
    <property type="match status" value="1"/>
</dbReference>
<reference evidence="3" key="2">
    <citation type="submission" date="2023-05" db="EMBL/GenBank/DDBJ databases">
        <authorList>
            <consortium name="Lawrence Berkeley National Laboratory"/>
            <person name="Steindorff A."/>
            <person name="Hensen N."/>
            <person name="Bonometti L."/>
            <person name="Westerberg I."/>
            <person name="Brannstrom I.O."/>
            <person name="Guillou S."/>
            <person name="Cros-Aarteil S."/>
            <person name="Calhoun S."/>
            <person name="Haridas S."/>
            <person name="Kuo A."/>
            <person name="Mondo S."/>
            <person name="Pangilinan J."/>
            <person name="Riley R."/>
            <person name="Labutti K."/>
            <person name="Andreopoulos B."/>
            <person name="Lipzen A."/>
            <person name="Chen C."/>
            <person name="Yanf M."/>
            <person name="Daum C."/>
            <person name="Ng V."/>
            <person name="Clum A."/>
            <person name="Ohm R."/>
            <person name="Martin F."/>
            <person name="Silar P."/>
            <person name="Natvig D."/>
            <person name="Lalanne C."/>
            <person name="Gautier V."/>
            <person name="Ament-Velasquez S.L."/>
            <person name="Kruys A."/>
            <person name="Hutchinson M.I."/>
            <person name="Powell A.J."/>
            <person name="Barry K."/>
            <person name="Miller A.N."/>
            <person name="Grigoriev I.V."/>
            <person name="Debuchy R."/>
            <person name="Gladieux P."/>
            <person name="Thoren M.H."/>
            <person name="Johannesson H."/>
        </authorList>
    </citation>
    <scope>NUCLEOTIDE SEQUENCE</scope>
    <source>
        <strain evidence="3">PSN309</strain>
    </source>
</reference>
<organism evidence="3 4">
    <name type="scientific">Podospora australis</name>
    <dbReference type="NCBI Taxonomy" id="1536484"/>
    <lineage>
        <taxon>Eukaryota</taxon>
        <taxon>Fungi</taxon>
        <taxon>Dikarya</taxon>
        <taxon>Ascomycota</taxon>
        <taxon>Pezizomycotina</taxon>
        <taxon>Sordariomycetes</taxon>
        <taxon>Sordariomycetidae</taxon>
        <taxon>Sordariales</taxon>
        <taxon>Podosporaceae</taxon>
        <taxon>Podospora</taxon>
    </lineage>
</organism>
<protein>
    <recommendedName>
        <fullName evidence="2">Trichothecene 3-O-acetyltransferase-like N-terminal domain-containing protein</fullName>
    </recommendedName>
</protein>
<dbReference type="Pfam" id="PF02458">
    <property type="entry name" value="Transferase"/>
    <property type="match status" value="1"/>
</dbReference>